<dbReference type="GO" id="GO:0005802">
    <property type="term" value="C:trans-Golgi network"/>
    <property type="evidence" value="ECO:0007669"/>
    <property type="project" value="TreeGrafter"/>
</dbReference>
<feature type="transmembrane region" description="Helical" evidence="16">
    <location>
        <begin position="1400"/>
        <end position="1424"/>
    </location>
</feature>
<dbReference type="InterPro" id="IPR006539">
    <property type="entry name" value="P-type_ATPase_IV"/>
</dbReference>
<comment type="similarity">
    <text evidence="2 16">Belongs to the cation transport ATPase (P-type) (TC 3.A.3) family. Type IV subfamily.</text>
</comment>
<feature type="binding site" evidence="14">
    <location>
        <position position="1203"/>
    </location>
    <ligand>
        <name>ATP</name>
        <dbReference type="ChEBI" id="CHEBI:30616"/>
    </ligand>
</feature>
<feature type="domain" description="P-type ATPase C-terminal" evidence="19">
    <location>
        <begin position="1226"/>
        <end position="1474"/>
    </location>
</feature>
<evidence type="ECO:0000256" key="12">
    <source>
        <dbReference type="ARBA" id="ARBA00049128"/>
    </source>
</evidence>
<dbReference type="InterPro" id="IPR023298">
    <property type="entry name" value="ATPase_P-typ_TM_dom_sf"/>
</dbReference>
<feature type="binding site" evidence="14">
    <location>
        <position position="1085"/>
    </location>
    <ligand>
        <name>ATP</name>
        <dbReference type="ChEBI" id="CHEBI:30616"/>
    </ligand>
</feature>
<evidence type="ECO:0000259" key="19">
    <source>
        <dbReference type="Pfam" id="PF16212"/>
    </source>
</evidence>
<gene>
    <name evidence="20" type="ORF">HG536_0A02780</name>
</gene>
<dbReference type="GeneID" id="59323558"/>
<dbReference type="KEGG" id="tgb:HG536_0A02780"/>
<evidence type="ECO:0000256" key="11">
    <source>
        <dbReference type="ARBA" id="ARBA00034036"/>
    </source>
</evidence>
<dbReference type="PANTHER" id="PTHR24092:SF174">
    <property type="entry name" value="PHOSPHOLIPID-TRANSPORTING ATPASE DNF3-RELATED"/>
    <property type="match status" value="1"/>
</dbReference>
<proteinExistence type="inferred from homology"/>
<dbReference type="InterPro" id="IPR032630">
    <property type="entry name" value="P_typ_ATPase_c"/>
</dbReference>
<dbReference type="Pfam" id="PF00702">
    <property type="entry name" value="Hydrolase"/>
    <property type="match status" value="1"/>
</dbReference>
<protein>
    <recommendedName>
        <fullName evidence="16">Phospholipid-transporting ATPase</fullName>
        <ecNumber evidence="16">7.6.2.1</ecNumber>
    </recommendedName>
</protein>
<dbReference type="Pfam" id="PF13246">
    <property type="entry name" value="Cation_ATPase"/>
    <property type="match status" value="1"/>
</dbReference>
<sequence length="1632" mass="185166">MANGSARRKRAGSLRTQMFNKRLFDKFNRSENQNIELAEISEGTRTAGETRDTELDEVEAQQDIYEHQGDRRISLWDKLVDVLLNRSREVSTKEGRHIPIILDHGTAEYKRYASPDSDLLIDERLGAPYCDNQITSSRYSIISFLPKQLYAQFSKLANAYFFLVAILQMIPGWSVTGKYTTIIPLCVFMGISMAREAWDDIKRHRLDREENEKIASVLVKNHQIKGDVSVQSKEEELSPGLRPTNSASNRLISDGDGQSIQARSPTRFNNFELLAQRHGVYAEKRQWKDLRVGNFVLLKQDDWIPADLLLLASDGENNECFVETMALDGETNLKSRQPHPELSKLACAASGLANINARVTTEDPNIDLYNFEGNLELQGHRNECLQKFPLGPDNIVYRGSILRNTQNVVGMVIFTGEETKIRMNALKNPRVKAPKIQRKINMIVAFMVFVVATVSLFSYLGHVLENRKFLDQNQAWYLMKQDAGTAATIMSFIIMYNTMIPLSLYVTMEIIKVIQSKLMEWDIDIYHAETDTPCESRTATILEELGQVSYIFSDKTGTLTDNKMIFRKFSFAGTSWIHDVEPGDSPIKREGSDLDVISYDGPEMLNNFRTEDVHDGASSVNISNLARKSVEYKGNSAATYTGRPSMRSLRAHNVPSLNSTIGSTSRSTEDHHTLKSSYELIRYIQQHPDNLFSQKAKFFILSLALCHTCLAKRSEDSFDDGDTVEYQSSSPDELALVTAARDLGYVVIGRNGKFLSIKSYPNGFDEEPQVDDYEILNYIDFNSQRKRMSVLLRIREQPNRVLLICKGADSIILERLQNREMAYEKLDEINSTTKERKEAEAELILQKKLSLERLTADDDVVSNRLRPSVSSNPRGSLSLKAVRKSMSRKASGQQDPEMQIGSIDQFLNNIRRTDNELDEVITQSRKSLHKQQLERYGPRISSEQRHRQSPLINQQPSQVRSSGTSDGGSDMLHYIGSEELLQNEEYVIERTLQAIDEFSTEGLRTLVYAYRWIDIEEYNKWQDRYHQAKTSLNDRKTKIDAVGAEIEESLSLLGTTAIEDKLQEGVAEAIEKIRRAGIKMWMLTGDKRETAINIGYSCKLIYDYSTVVILSANEENMIAKMNAVIQEIDSGNVAHCVLVIDGATLALFEDNPNLMSVFIELCTKTDSVVCCRASPSQKALMVSKIRKTNRKLVTLAIGDGANDIAMIQSADIGIGIAGKEGLQASRSSDYSIGQFRFLLKLLFVHGRYNYVRTSKFVLCTFYKEVTFYLTQLIYQRFTMFSGTSLYESWSLSMFNTLFTSLPVLCIGMFEKDLKPITLLTVPELYSTGRSSQGFNLFVFLQWVILGAGSALMVTFLNVKIWGETALSDNTIYPLGLVNYTAIVFLINIKCQFVETHNRNWLAFASAAISCFGWLVWCALLPQVRKEDPIYDVPNGLYQQFGDDLTFYCAVLVLMVLPIMIDIIYKTFHVMMWPSDTDIFAQLEKKSEVRKKLELGAYNEMKQGWTWKRDPGTFTTYKDKVLSRSRASSRASGKNEGTANNDKNQTNNSSTSESDGIILGQDEEEGAKYDYDKYEMLPSGKLIKRQSADHPSKQEGSTRISALIPKKLRFTLKDDQEEEDIRAIVEQRMQDLE</sequence>
<keyword evidence="8 16" id="KW-1278">Translocase</keyword>
<feature type="binding site" evidence="14">
    <location>
        <position position="1084"/>
    </location>
    <ligand>
        <name>ATP</name>
        <dbReference type="ChEBI" id="CHEBI:30616"/>
    </ligand>
</feature>
<dbReference type="FunFam" id="3.40.50.1000:FF:000172">
    <property type="entry name" value="Phospholipid-transporting ATPase"/>
    <property type="match status" value="1"/>
</dbReference>
<organism evidence="20 21">
    <name type="scientific">Torulaspora globosa</name>
    <dbReference type="NCBI Taxonomy" id="48254"/>
    <lineage>
        <taxon>Eukaryota</taxon>
        <taxon>Fungi</taxon>
        <taxon>Dikarya</taxon>
        <taxon>Ascomycota</taxon>
        <taxon>Saccharomycotina</taxon>
        <taxon>Saccharomycetes</taxon>
        <taxon>Saccharomycetales</taxon>
        <taxon>Saccharomycetaceae</taxon>
        <taxon>Torulaspora</taxon>
    </lineage>
</organism>
<dbReference type="InterPro" id="IPR023214">
    <property type="entry name" value="HAD_sf"/>
</dbReference>
<dbReference type="InterPro" id="IPR036412">
    <property type="entry name" value="HAD-like_sf"/>
</dbReference>
<evidence type="ECO:0000256" key="5">
    <source>
        <dbReference type="ARBA" id="ARBA00022741"/>
    </source>
</evidence>
<feature type="transmembrane region" description="Helical" evidence="16">
    <location>
        <begin position="1444"/>
        <end position="1464"/>
    </location>
</feature>
<feature type="binding site" evidence="14">
    <location>
        <position position="1086"/>
    </location>
    <ligand>
        <name>ATP</name>
        <dbReference type="ChEBI" id="CHEBI:30616"/>
    </ligand>
</feature>
<dbReference type="PROSITE" id="PS00154">
    <property type="entry name" value="ATPASE_E1_E2"/>
    <property type="match status" value="1"/>
</dbReference>
<evidence type="ECO:0000256" key="2">
    <source>
        <dbReference type="ARBA" id="ARBA00008109"/>
    </source>
</evidence>
<dbReference type="Gene3D" id="3.40.1110.10">
    <property type="entry name" value="Calcium-transporting ATPase, cytoplasmic domain N"/>
    <property type="match status" value="1"/>
</dbReference>
<feature type="region of interest" description="Disordered" evidence="17">
    <location>
        <begin position="1524"/>
        <end position="1561"/>
    </location>
</feature>
<feature type="region of interest" description="Disordered" evidence="17">
    <location>
        <begin position="939"/>
        <end position="969"/>
    </location>
</feature>
<keyword evidence="6 14" id="KW-0067">ATP-binding</keyword>
<dbReference type="GO" id="GO:0006892">
    <property type="term" value="P:post-Golgi vesicle-mediated transport"/>
    <property type="evidence" value="ECO:0007669"/>
    <property type="project" value="TreeGrafter"/>
</dbReference>
<evidence type="ECO:0000256" key="9">
    <source>
        <dbReference type="ARBA" id="ARBA00022989"/>
    </source>
</evidence>
<reference evidence="20 21" key="1">
    <citation type="submission" date="2020-06" db="EMBL/GenBank/DDBJ databases">
        <title>The yeast mating-type switching endonuclease HO is a domesticated member of an unorthodox homing genetic element family.</title>
        <authorList>
            <person name="Coughlan A.Y."/>
            <person name="Lombardi L."/>
            <person name="Braun-Galleani S."/>
            <person name="Martos A.R."/>
            <person name="Galeote V."/>
            <person name="Bigey F."/>
            <person name="Dequin S."/>
            <person name="Byrne K.P."/>
            <person name="Wolfe K.H."/>
        </authorList>
    </citation>
    <scope>NUCLEOTIDE SEQUENCE [LARGE SCALE GENOMIC DNA]</scope>
    <source>
        <strain evidence="20 21">CBS764</strain>
    </source>
</reference>
<feature type="region of interest" description="Disordered" evidence="17">
    <location>
        <begin position="229"/>
        <end position="250"/>
    </location>
</feature>
<feature type="binding site" evidence="14">
    <location>
        <position position="1202"/>
    </location>
    <ligand>
        <name>ATP</name>
        <dbReference type="ChEBI" id="CHEBI:30616"/>
    </ligand>
</feature>
<dbReference type="Pfam" id="PF16209">
    <property type="entry name" value="PhoLip_ATPase_N"/>
    <property type="match status" value="1"/>
</dbReference>
<dbReference type="NCBIfam" id="TIGR01494">
    <property type="entry name" value="ATPase_P-type"/>
    <property type="match status" value="1"/>
</dbReference>
<evidence type="ECO:0000256" key="10">
    <source>
        <dbReference type="ARBA" id="ARBA00023136"/>
    </source>
</evidence>
<evidence type="ECO:0000256" key="7">
    <source>
        <dbReference type="ARBA" id="ARBA00022842"/>
    </source>
</evidence>
<feature type="binding site" evidence="14">
    <location>
        <position position="1004"/>
    </location>
    <ligand>
        <name>ATP</name>
        <dbReference type="ChEBI" id="CHEBI:30616"/>
    </ligand>
</feature>
<evidence type="ECO:0000256" key="4">
    <source>
        <dbReference type="ARBA" id="ARBA00022723"/>
    </source>
</evidence>
<evidence type="ECO:0000256" key="1">
    <source>
        <dbReference type="ARBA" id="ARBA00004141"/>
    </source>
</evidence>
<feature type="compositionally biased region" description="Polar residues" evidence="17">
    <location>
        <begin position="950"/>
        <end position="964"/>
    </location>
</feature>
<evidence type="ECO:0000256" key="6">
    <source>
        <dbReference type="ARBA" id="ARBA00022840"/>
    </source>
</evidence>
<dbReference type="Gene3D" id="3.40.50.1000">
    <property type="entry name" value="HAD superfamily/HAD-like"/>
    <property type="match status" value="1"/>
</dbReference>
<evidence type="ECO:0000259" key="18">
    <source>
        <dbReference type="Pfam" id="PF16209"/>
    </source>
</evidence>
<keyword evidence="9 16" id="KW-1133">Transmembrane helix</keyword>
<dbReference type="InterPro" id="IPR023299">
    <property type="entry name" value="ATPase_P-typ_cyto_dom_N"/>
</dbReference>
<evidence type="ECO:0000256" key="13">
    <source>
        <dbReference type="PIRSR" id="PIRSR606539-1"/>
    </source>
</evidence>
<comment type="catalytic activity">
    <reaction evidence="11 16">
        <text>ATP + H2O + phospholipidSide 1 = ADP + phosphate + phospholipidSide 2.</text>
        <dbReference type="EC" id="7.6.2.1"/>
    </reaction>
</comment>
<feature type="binding site" evidence="15">
    <location>
        <position position="1199"/>
    </location>
    <ligand>
        <name>Mg(2+)</name>
        <dbReference type="ChEBI" id="CHEBI:18420"/>
    </ligand>
</feature>
<keyword evidence="10 16" id="KW-0472">Membrane</keyword>
<evidence type="ECO:0000256" key="17">
    <source>
        <dbReference type="SAM" id="MobiDB-lite"/>
    </source>
</evidence>
<dbReference type="InterPro" id="IPR032631">
    <property type="entry name" value="P-type_ATPase_N"/>
</dbReference>
<comment type="subcellular location">
    <subcellularLocation>
        <location evidence="1 16">Membrane</location>
        <topology evidence="1 16">Multi-pass membrane protein</topology>
    </subcellularLocation>
</comment>
<feature type="active site" description="4-aspartylphosphate intermediate" evidence="13">
    <location>
        <position position="554"/>
    </location>
</feature>
<feature type="binding site" evidence="15">
    <location>
        <position position="1203"/>
    </location>
    <ligand>
        <name>Mg(2+)</name>
        <dbReference type="ChEBI" id="CHEBI:18420"/>
    </ligand>
</feature>
<dbReference type="PANTHER" id="PTHR24092">
    <property type="entry name" value="PROBABLE PHOSPHOLIPID-TRANSPORTING ATPASE"/>
    <property type="match status" value="1"/>
</dbReference>
<feature type="region of interest" description="Disordered" evidence="17">
    <location>
        <begin position="864"/>
        <end position="900"/>
    </location>
</feature>
<name>A0A7G3ZAC5_9SACH</name>
<feature type="transmembrane region" description="Helical" evidence="16">
    <location>
        <begin position="1336"/>
        <end position="1358"/>
    </location>
</feature>
<dbReference type="Proteomes" id="UP000515788">
    <property type="component" value="Chromosome 1"/>
</dbReference>
<evidence type="ECO:0000313" key="21">
    <source>
        <dbReference type="Proteomes" id="UP000515788"/>
    </source>
</evidence>
<comment type="catalytic activity">
    <reaction evidence="12">
        <text>a 1,2-diacyl-sn-glycero-3-phosphoethanolamine(out) + ATP + H2O = a 1,2-diacyl-sn-glycero-3-phosphoethanolamine(in) + ADP + phosphate + H(+)</text>
        <dbReference type="Rhea" id="RHEA:66132"/>
        <dbReference type="ChEBI" id="CHEBI:15377"/>
        <dbReference type="ChEBI" id="CHEBI:15378"/>
        <dbReference type="ChEBI" id="CHEBI:30616"/>
        <dbReference type="ChEBI" id="CHEBI:43474"/>
        <dbReference type="ChEBI" id="CHEBI:64612"/>
        <dbReference type="ChEBI" id="CHEBI:456216"/>
    </reaction>
    <physiologicalReaction direction="left-to-right" evidence="12">
        <dbReference type="Rhea" id="RHEA:66133"/>
    </physiologicalReaction>
</comment>
<feature type="transmembrane region" description="Helical" evidence="16">
    <location>
        <begin position="484"/>
        <end position="507"/>
    </location>
</feature>
<dbReference type="GO" id="GO:0005524">
    <property type="term" value="F:ATP binding"/>
    <property type="evidence" value="ECO:0007669"/>
    <property type="project" value="UniProtKB-UniRule"/>
</dbReference>
<comment type="cofactor">
    <cofactor evidence="15">
        <name>Mg(2+)</name>
        <dbReference type="ChEBI" id="CHEBI:18420"/>
    </cofactor>
</comment>
<dbReference type="InterPro" id="IPR001757">
    <property type="entry name" value="P_typ_ATPase"/>
</dbReference>
<dbReference type="InterPro" id="IPR008250">
    <property type="entry name" value="ATPase_P-typ_transduc_dom_A_sf"/>
</dbReference>
<dbReference type="SUPFAM" id="SSF81665">
    <property type="entry name" value="Calcium ATPase, transmembrane domain M"/>
    <property type="match status" value="1"/>
</dbReference>
<evidence type="ECO:0000256" key="15">
    <source>
        <dbReference type="PIRSR" id="PIRSR606539-3"/>
    </source>
</evidence>
<feature type="binding site" evidence="15">
    <location>
        <position position="554"/>
    </location>
    <ligand>
        <name>Mg(2+)</name>
        <dbReference type="ChEBI" id="CHEBI:18420"/>
    </ligand>
</feature>
<dbReference type="GO" id="GO:0005886">
    <property type="term" value="C:plasma membrane"/>
    <property type="evidence" value="ECO:0007669"/>
    <property type="project" value="TreeGrafter"/>
</dbReference>
<accession>A0A7G3ZAC5</accession>
<evidence type="ECO:0000313" key="20">
    <source>
        <dbReference type="EMBL" id="QLL30461.1"/>
    </source>
</evidence>
<dbReference type="EMBL" id="CP059246">
    <property type="protein sequence ID" value="QLL30461.1"/>
    <property type="molecule type" value="Genomic_DNA"/>
</dbReference>
<dbReference type="GO" id="GO:0000287">
    <property type="term" value="F:magnesium ion binding"/>
    <property type="evidence" value="ECO:0007669"/>
    <property type="project" value="UniProtKB-UniRule"/>
</dbReference>
<feature type="binding site" evidence="14">
    <location>
        <position position="556"/>
    </location>
    <ligand>
        <name>ATP</name>
        <dbReference type="ChEBI" id="CHEBI:30616"/>
    </ligand>
</feature>
<dbReference type="FunFam" id="3.40.1110.10:FF:000090">
    <property type="entry name" value="Phospholipid-transporting ATPase"/>
    <property type="match status" value="1"/>
</dbReference>
<feature type="binding site" evidence="14">
    <location>
        <position position="554"/>
    </location>
    <ligand>
        <name>ATP</name>
        <dbReference type="ChEBI" id="CHEBI:30616"/>
    </ligand>
</feature>
<feature type="domain" description="P-type ATPase N-terminal" evidence="18">
    <location>
        <begin position="127"/>
        <end position="182"/>
    </location>
</feature>
<dbReference type="GO" id="GO:0032456">
    <property type="term" value="P:endocytic recycling"/>
    <property type="evidence" value="ECO:0007669"/>
    <property type="project" value="TreeGrafter"/>
</dbReference>
<dbReference type="SUPFAM" id="SSF56784">
    <property type="entry name" value="HAD-like"/>
    <property type="match status" value="1"/>
</dbReference>
<feature type="binding site" evidence="14">
    <location>
        <position position="1178"/>
    </location>
    <ligand>
        <name>ATP</name>
        <dbReference type="ChEBI" id="CHEBI:30616"/>
    </ligand>
</feature>
<dbReference type="RefSeq" id="XP_037137136.1">
    <property type="nucleotide sequence ID" value="XM_037281241.1"/>
</dbReference>
<dbReference type="Pfam" id="PF16212">
    <property type="entry name" value="PhoLip_ATPase_C"/>
    <property type="match status" value="1"/>
</dbReference>
<feature type="transmembrane region" description="Helical" evidence="16">
    <location>
        <begin position="440"/>
        <end position="464"/>
    </location>
</feature>
<keyword evidence="3 16" id="KW-0812">Transmembrane</keyword>
<evidence type="ECO:0000256" key="16">
    <source>
        <dbReference type="RuleBase" id="RU362033"/>
    </source>
</evidence>
<keyword evidence="4 15" id="KW-0479">Metal-binding</keyword>
<feature type="binding site" evidence="14">
    <location>
        <position position="555"/>
    </location>
    <ligand>
        <name>ATP</name>
        <dbReference type="ChEBI" id="CHEBI:30616"/>
    </ligand>
</feature>
<feature type="transmembrane region" description="Helical" evidence="16">
    <location>
        <begin position="1289"/>
        <end position="1309"/>
    </location>
</feature>
<keyword evidence="21" id="KW-1185">Reference proteome</keyword>
<dbReference type="OrthoDB" id="377733at2759"/>
<keyword evidence="7 15" id="KW-0460">Magnesium</keyword>
<feature type="transmembrane region" description="Helical" evidence="16">
    <location>
        <begin position="1370"/>
        <end position="1388"/>
    </location>
</feature>
<feature type="compositionally biased region" description="Polar residues" evidence="17">
    <location>
        <begin position="1534"/>
        <end position="1553"/>
    </location>
</feature>
<dbReference type="InterPro" id="IPR018303">
    <property type="entry name" value="ATPase_P-typ_P_site"/>
</dbReference>
<keyword evidence="5 14" id="KW-0547">Nucleotide-binding</keyword>
<evidence type="ECO:0000256" key="14">
    <source>
        <dbReference type="PIRSR" id="PIRSR606539-2"/>
    </source>
</evidence>
<evidence type="ECO:0000256" key="8">
    <source>
        <dbReference type="ARBA" id="ARBA00022967"/>
    </source>
</evidence>
<dbReference type="EC" id="7.6.2.1" evidence="16"/>
<feature type="binding site" evidence="14">
    <location>
        <position position="1172"/>
    </location>
    <ligand>
        <name>ATP</name>
        <dbReference type="ChEBI" id="CHEBI:30616"/>
    </ligand>
</feature>
<dbReference type="Gene3D" id="2.70.150.10">
    <property type="entry name" value="Calcium-transporting ATPase, cytoplasmic transduction domain A"/>
    <property type="match status" value="1"/>
</dbReference>
<evidence type="ECO:0000256" key="3">
    <source>
        <dbReference type="ARBA" id="ARBA00022692"/>
    </source>
</evidence>
<dbReference type="SUPFAM" id="SSF81653">
    <property type="entry name" value="Calcium ATPase, transduction domain A"/>
    <property type="match status" value="1"/>
</dbReference>
<dbReference type="NCBIfam" id="TIGR01652">
    <property type="entry name" value="ATPase-Plipid"/>
    <property type="match status" value="2"/>
</dbReference>
<dbReference type="SUPFAM" id="SSF81660">
    <property type="entry name" value="Metal cation-transporting ATPase, ATP-binding domain N"/>
    <property type="match status" value="1"/>
</dbReference>
<dbReference type="GO" id="GO:0140346">
    <property type="term" value="F:phosphatidylserine flippase activity"/>
    <property type="evidence" value="ECO:0007669"/>
    <property type="project" value="UniProtKB-ARBA"/>
</dbReference>
<feature type="transmembrane region" description="Helical" evidence="16">
    <location>
        <begin position="156"/>
        <end position="173"/>
    </location>
</feature>
<feature type="binding site" evidence="15">
    <location>
        <position position="556"/>
    </location>
    <ligand>
        <name>Mg(2+)</name>
        <dbReference type="ChEBI" id="CHEBI:18420"/>
    </ligand>
</feature>
<dbReference type="GO" id="GO:0016887">
    <property type="term" value="F:ATP hydrolysis activity"/>
    <property type="evidence" value="ECO:0007669"/>
    <property type="project" value="InterPro"/>
</dbReference>